<proteinExistence type="predicted"/>
<dbReference type="WBParaSite" id="L893_g23258.t1">
    <property type="protein sequence ID" value="L893_g23258.t1"/>
    <property type="gene ID" value="L893_g23258"/>
</dbReference>
<accession>A0A1I7Z5Z6</accession>
<dbReference type="Gene3D" id="3.30.420.10">
    <property type="entry name" value="Ribonuclease H-like superfamily/Ribonuclease H"/>
    <property type="match status" value="1"/>
</dbReference>
<dbReference type="InterPro" id="IPR038717">
    <property type="entry name" value="Tc1-like_DDE_dom"/>
</dbReference>
<reference evidence="3" key="1">
    <citation type="submission" date="2016-11" db="UniProtKB">
        <authorList>
            <consortium name="WormBaseParasite"/>
        </authorList>
    </citation>
    <scope>IDENTIFICATION</scope>
</reference>
<keyword evidence="2" id="KW-1185">Reference proteome</keyword>
<dbReference type="GO" id="GO:0003676">
    <property type="term" value="F:nucleic acid binding"/>
    <property type="evidence" value="ECO:0007669"/>
    <property type="project" value="InterPro"/>
</dbReference>
<evidence type="ECO:0000259" key="1">
    <source>
        <dbReference type="Pfam" id="PF13358"/>
    </source>
</evidence>
<protein>
    <submittedName>
        <fullName evidence="3">DDE_3 domain-containing protein</fullName>
    </submittedName>
</protein>
<evidence type="ECO:0000313" key="2">
    <source>
        <dbReference type="Proteomes" id="UP000095287"/>
    </source>
</evidence>
<feature type="domain" description="Tc1-like transposase DDE" evidence="1">
    <location>
        <begin position="31"/>
        <end position="80"/>
    </location>
</feature>
<dbReference type="Pfam" id="PF13358">
    <property type="entry name" value="DDE_3"/>
    <property type="match status" value="1"/>
</dbReference>
<dbReference type="AlphaFoldDB" id="A0A1I7Z5Z6"/>
<organism evidence="2 3">
    <name type="scientific">Steinernema glaseri</name>
    <dbReference type="NCBI Taxonomy" id="37863"/>
    <lineage>
        <taxon>Eukaryota</taxon>
        <taxon>Metazoa</taxon>
        <taxon>Ecdysozoa</taxon>
        <taxon>Nematoda</taxon>
        <taxon>Chromadorea</taxon>
        <taxon>Rhabditida</taxon>
        <taxon>Tylenchina</taxon>
        <taxon>Panagrolaimomorpha</taxon>
        <taxon>Strongyloidoidea</taxon>
        <taxon>Steinernematidae</taxon>
        <taxon>Steinernema</taxon>
    </lineage>
</organism>
<sequence>MLPRLLPRHIALQKEISREWMLFGQKWDRHDNAIIHSSRSTRDWLEAKKIEVLKWPACSPDLNPMENAWALLVRAVYREGHQFRAFRASSGCLRKVGSNINGNAQKHIEKHAKSGYRAY</sequence>
<name>A0A1I7Z5Z6_9BILA</name>
<dbReference type="InterPro" id="IPR036397">
    <property type="entry name" value="RNaseH_sf"/>
</dbReference>
<evidence type="ECO:0000313" key="3">
    <source>
        <dbReference type="WBParaSite" id="L893_g23258.t1"/>
    </source>
</evidence>
<dbReference type="Proteomes" id="UP000095287">
    <property type="component" value="Unplaced"/>
</dbReference>